<dbReference type="PANTHER" id="PTHR36973">
    <property type="entry name" value="SLL1456 PROTEIN-RELATED"/>
    <property type="match status" value="1"/>
</dbReference>
<evidence type="ECO:0000313" key="3">
    <source>
        <dbReference type="Proteomes" id="UP001518990"/>
    </source>
</evidence>
<gene>
    <name evidence="2" type="ORF">IAI60_15715</name>
</gene>
<dbReference type="PANTHER" id="PTHR36973:SF4">
    <property type="entry name" value="NODULATION PROTEIN"/>
    <property type="match status" value="1"/>
</dbReference>
<comment type="caution">
    <text evidence="2">The sequence shown here is derived from an EMBL/GenBank/DDBJ whole genome shotgun (WGS) entry which is preliminary data.</text>
</comment>
<dbReference type="Gene3D" id="3.40.50.150">
    <property type="entry name" value="Vaccinia Virus protein VP39"/>
    <property type="match status" value="1"/>
</dbReference>
<dbReference type="InterPro" id="IPR029063">
    <property type="entry name" value="SAM-dependent_MTases_sf"/>
</dbReference>
<evidence type="ECO:0000313" key="2">
    <source>
        <dbReference type="EMBL" id="MBO1076064.1"/>
    </source>
</evidence>
<dbReference type="InterPro" id="IPR053188">
    <property type="entry name" value="FkbM_Methyltransferase"/>
</dbReference>
<accession>A0ABS3KF18</accession>
<feature type="domain" description="Methyltransferase FkbM" evidence="1">
    <location>
        <begin position="54"/>
        <end position="212"/>
    </location>
</feature>
<proteinExistence type="predicted"/>
<dbReference type="GO" id="GO:0032259">
    <property type="term" value="P:methylation"/>
    <property type="evidence" value="ECO:0007669"/>
    <property type="project" value="UniProtKB-KW"/>
</dbReference>
<dbReference type="Pfam" id="PF05050">
    <property type="entry name" value="Methyltransf_21"/>
    <property type="match status" value="1"/>
</dbReference>
<dbReference type="RefSeq" id="WP_207448699.1">
    <property type="nucleotide sequence ID" value="NZ_CP061093.1"/>
</dbReference>
<keyword evidence="2" id="KW-0808">Transferase</keyword>
<name>A0ABS3KF18_9PROT</name>
<evidence type="ECO:0000259" key="1">
    <source>
        <dbReference type="Pfam" id="PF05050"/>
    </source>
</evidence>
<dbReference type="EMBL" id="JACTNF010000017">
    <property type="protein sequence ID" value="MBO1076064.1"/>
    <property type="molecule type" value="Genomic_DNA"/>
</dbReference>
<sequence length="255" mass="27978">MARNLAVSRTGRYWLSKLSNHPDLEPLANAMENRVEAGLRRVQRFGYAPDLVVDIGAYRGDWTRMALPLFPGAQFVMLEAQPEKAEVLHQAAALAPGRVEVVSGLLGSRRAESVPFFLAETGSSLYAENTAFARQEVTLPMRTLDEALASHVQRKNVFLKLDVQGAELDVLAGAKTVLDRTELILLEVSLVDYNAGAPRMAEIVAHLHQLGFLPFDILDLRRIGTVLAQTDILFARTGSPIERRASAVIAEYGSS</sequence>
<organism evidence="2 3">
    <name type="scientific">Roseomonas marmotae</name>
    <dbReference type="NCBI Taxonomy" id="2768161"/>
    <lineage>
        <taxon>Bacteria</taxon>
        <taxon>Pseudomonadati</taxon>
        <taxon>Pseudomonadota</taxon>
        <taxon>Alphaproteobacteria</taxon>
        <taxon>Acetobacterales</taxon>
        <taxon>Roseomonadaceae</taxon>
        <taxon>Roseomonas</taxon>
    </lineage>
</organism>
<dbReference type="InterPro" id="IPR006342">
    <property type="entry name" value="FkbM_mtfrase"/>
</dbReference>
<dbReference type="GO" id="GO:0008168">
    <property type="term" value="F:methyltransferase activity"/>
    <property type="evidence" value="ECO:0007669"/>
    <property type="project" value="UniProtKB-KW"/>
</dbReference>
<keyword evidence="3" id="KW-1185">Reference proteome</keyword>
<dbReference type="Proteomes" id="UP001518990">
    <property type="component" value="Unassembled WGS sequence"/>
</dbReference>
<dbReference type="SUPFAM" id="SSF53335">
    <property type="entry name" value="S-adenosyl-L-methionine-dependent methyltransferases"/>
    <property type="match status" value="1"/>
</dbReference>
<reference evidence="2 3" key="1">
    <citation type="submission" date="2020-09" db="EMBL/GenBank/DDBJ databases">
        <title>Roseomonas.</title>
        <authorList>
            <person name="Zhu W."/>
        </authorList>
    </citation>
    <scope>NUCLEOTIDE SEQUENCE [LARGE SCALE GENOMIC DNA]</scope>
    <source>
        <strain evidence="2 3">1311</strain>
    </source>
</reference>
<protein>
    <submittedName>
        <fullName evidence="2">FkbM family methyltransferase</fullName>
    </submittedName>
</protein>
<keyword evidence="2" id="KW-0489">Methyltransferase</keyword>
<dbReference type="NCBIfam" id="TIGR01444">
    <property type="entry name" value="fkbM_fam"/>
    <property type="match status" value="1"/>
</dbReference>